<protein>
    <submittedName>
        <fullName evidence="9">CoA pyrophosphatase</fullName>
    </submittedName>
</protein>
<evidence type="ECO:0000256" key="6">
    <source>
        <dbReference type="ARBA" id="ARBA00023211"/>
    </source>
</evidence>
<dbReference type="GO" id="GO:0046872">
    <property type="term" value="F:metal ion binding"/>
    <property type="evidence" value="ECO:0007669"/>
    <property type="project" value="UniProtKB-KW"/>
</dbReference>
<feature type="transmembrane region" description="Helical" evidence="7">
    <location>
        <begin position="184"/>
        <end position="202"/>
    </location>
</feature>
<evidence type="ECO:0000256" key="3">
    <source>
        <dbReference type="ARBA" id="ARBA00022723"/>
    </source>
</evidence>
<evidence type="ECO:0000259" key="8">
    <source>
        <dbReference type="PROSITE" id="PS51462"/>
    </source>
</evidence>
<keyword evidence="6" id="KW-0464">Manganese</keyword>
<keyword evidence="5" id="KW-0460">Magnesium</keyword>
<evidence type="ECO:0000313" key="9">
    <source>
        <dbReference type="EMBL" id="BBO20329.1"/>
    </source>
</evidence>
<dbReference type="KEGG" id="ddz:DSYM_10280"/>
<evidence type="ECO:0000256" key="4">
    <source>
        <dbReference type="ARBA" id="ARBA00022801"/>
    </source>
</evidence>
<dbReference type="SUPFAM" id="SSF55811">
    <property type="entry name" value="Nudix"/>
    <property type="match status" value="1"/>
</dbReference>
<dbReference type="PROSITE" id="PS51462">
    <property type="entry name" value="NUDIX"/>
    <property type="match status" value="1"/>
</dbReference>
<dbReference type="InterPro" id="IPR045121">
    <property type="entry name" value="CoAse"/>
</dbReference>
<dbReference type="InterPro" id="IPR000086">
    <property type="entry name" value="NUDIX_hydrolase_dom"/>
</dbReference>
<keyword evidence="7" id="KW-0472">Membrane</keyword>
<evidence type="ECO:0000256" key="7">
    <source>
        <dbReference type="SAM" id="Phobius"/>
    </source>
</evidence>
<keyword evidence="7" id="KW-1133">Transmembrane helix</keyword>
<dbReference type="PANTHER" id="PTHR12992">
    <property type="entry name" value="NUDIX HYDROLASE"/>
    <property type="match status" value="1"/>
</dbReference>
<keyword evidence="3" id="KW-0479">Metal-binding</keyword>
<proteinExistence type="predicted"/>
<dbReference type="AlphaFoldDB" id="A0A809QY43"/>
<evidence type="ECO:0000256" key="5">
    <source>
        <dbReference type="ARBA" id="ARBA00022842"/>
    </source>
</evidence>
<comment type="cofactor">
    <cofactor evidence="1">
        <name>Mn(2+)</name>
        <dbReference type="ChEBI" id="CHEBI:29035"/>
    </cofactor>
</comment>
<keyword evidence="4" id="KW-0378">Hydrolase</keyword>
<comment type="cofactor">
    <cofactor evidence="2">
        <name>Mg(2+)</name>
        <dbReference type="ChEBI" id="CHEBI:18420"/>
    </cofactor>
</comment>
<dbReference type="Pfam" id="PF00293">
    <property type="entry name" value="NUDIX"/>
    <property type="match status" value="1"/>
</dbReference>
<dbReference type="Proteomes" id="UP000662914">
    <property type="component" value="Chromosome"/>
</dbReference>
<dbReference type="PANTHER" id="PTHR12992:SF11">
    <property type="entry name" value="MITOCHONDRIAL COENZYME A DIPHOSPHATASE NUDT8"/>
    <property type="match status" value="1"/>
</dbReference>
<evidence type="ECO:0000256" key="2">
    <source>
        <dbReference type="ARBA" id="ARBA00001946"/>
    </source>
</evidence>
<dbReference type="NCBIfam" id="NF007980">
    <property type="entry name" value="PRK10707.1"/>
    <property type="match status" value="1"/>
</dbReference>
<dbReference type="InterPro" id="IPR015797">
    <property type="entry name" value="NUDIX_hydrolase-like_dom_sf"/>
</dbReference>
<reference evidence="9" key="1">
    <citation type="journal article" name="DNA Res.">
        <title>The physiological potential of anammox bacteria as revealed by their core genome structure.</title>
        <authorList>
            <person name="Okubo T."/>
            <person name="Toyoda A."/>
            <person name="Fukuhara K."/>
            <person name="Uchiyama I."/>
            <person name="Harigaya Y."/>
            <person name="Kuroiwa M."/>
            <person name="Suzuki T."/>
            <person name="Murakami Y."/>
            <person name="Suwa Y."/>
            <person name="Takami H."/>
        </authorList>
    </citation>
    <scope>NUCLEOTIDE SEQUENCE</scope>
    <source>
        <strain evidence="9">317325-3</strain>
    </source>
</reference>
<gene>
    <name evidence="9" type="ORF">DSYM_10280</name>
</gene>
<evidence type="ECO:0000256" key="1">
    <source>
        <dbReference type="ARBA" id="ARBA00001936"/>
    </source>
</evidence>
<dbReference type="CDD" id="cd03426">
    <property type="entry name" value="NUDIX_CoAse_Nudt7"/>
    <property type="match status" value="1"/>
</dbReference>
<organism evidence="9 10">
    <name type="scientific">Candidatus Desulfobacillus denitrificans</name>
    <dbReference type="NCBI Taxonomy" id="2608985"/>
    <lineage>
        <taxon>Bacteria</taxon>
        <taxon>Pseudomonadati</taxon>
        <taxon>Pseudomonadota</taxon>
        <taxon>Betaproteobacteria</taxon>
        <taxon>Candidatus Desulfobacillus</taxon>
    </lineage>
</organism>
<feature type="domain" description="Nudix hydrolase" evidence="8">
    <location>
        <begin position="42"/>
        <end position="174"/>
    </location>
</feature>
<evidence type="ECO:0000313" key="10">
    <source>
        <dbReference type="Proteomes" id="UP000662914"/>
    </source>
</evidence>
<dbReference type="GO" id="GO:0010945">
    <property type="term" value="F:coenzyme A diphosphatase activity"/>
    <property type="evidence" value="ECO:0007669"/>
    <property type="project" value="InterPro"/>
</dbReference>
<sequence length="205" mass="22563">MRAWPHSLHPDAGAPTADWLRRRLAGPRQLKAVEEDAVPPGLTPAAVLVPVIERSEGLTVLFTQRTAHLHDHAGQVSFPGGRCEVTDVSPTFTALRETTEEIGLASELVEVLGLLPEYRTGTGFSVTPVVGLVRPPFELNPDSFEVAEVFETPLAFLLDPANHQRHSMEIGGVMRHYYAMPYEGYFIWGATAGMLVSLYRLLYGE</sequence>
<accession>A0A809QY43</accession>
<keyword evidence="7" id="KW-0812">Transmembrane</keyword>
<dbReference type="EMBL" id="AP021857">
    <property type="protein sequence ID" value="BBO20329.1"/>
    <property type="molecule type" value="Genomic_DNA"/>
</dbReference>
<name>A0A809QY43_9PROT</name>
<dbReference type="Gene3D" id="3.90.79.10">
    <property type="entry name" value="Nucleoside Triphosphate Pyrophosphohydrolase"/>
    <property type="match status" value="1"/>
</dbReference>